<proteinExistence type="predicted"/>
<evidence type="ECO:0000313" key="2">
    <source>
        <dbReference type="Proteomes" id="UP000315471"/>
    </source>
</evidence>
<dbReference type="Proteomes" id="UP000315471">
    <property type="component" value="Unassembled WGS sequence"/>
</dbReference>
<comment type="caution">
    <text evidence="1">The sequence shown here is derived from an EMBL/GenBank/DDBJ whole genome shotgun (WGS) entry which is preliminary data.</text>
</comment>
<protein>
    <submittedName>
        <fullName evidence="1">Uncharacterized protein</fullName>
    </submittedName>
</protein>
<evidence type="ECO:0000313" key="1">
    <source>
        <dbReference type="EMBL" id="TWU37551.1"/>
    </source>
</evidence>
<reference evidence="1 2" key="1">
    <citation type="submission" date="2019-02" db="EMBL/GenBank/DDBJ databases">
        <title>Deep-cultivation of Planctomycetes and their phenomic and genomic characterization uncovers novel biology.</title>
        <authorList>
            <person name="Wiegand S."/>
            <person name="Jogler M."/>
            <person name="Boedeker C."/>
            <person name="Pinto D."/>
            <person name="Vollmers J."/>
            <person name="Rivas-Marin E."/>
            <person name="Kohn T."/>
            <person name="Peeters S.H."/>
            <person name="Heuer A."/>
            <person name="Rast P."/>
            <person name="Oberbeckmann S."/>
            <person name="Bunk B."/>
            <person name="Jeske O."/>
            <person name="Meyerdierks A."/>
            <person name="Storesund J.E."/>
            <person name="Kallscheuer N."/>
            <person name="Luecker S."/>
            <person name="Lage O.M."/>
            <person name="Pohl T."/>
            <person name="Merkel B.J."/>
            <person name="Hornburger P."/>
            <person name="Mueller R.-W."/>
            <person name="Bruemmer F."/>
            <person name="Labrenz M."/>
            <person name="Spormann A.M."/>
            <person name="Op Den Camp H."/>
            <person name="Overmann J."/>
            <person name="Amann R."/>
            <person name="Jetten M.S.M."/>
            <person name="Mascher T."/>
            <person name="Medema M.H."/>
            <person name="Devos D.P."/>
            <person name="Kaster A.-K."/>
            <person name="Ovreas L."/>
            <person name="Rohde M."/>
            <person name="Galperin M.Y."/>
            <person name="Jogler C."/>
        </authorList>
    </citation>
    <scope>NUCLEOTIDE SEQUENCE [LARGE SCALE GENOMIC DNA]</scope>
    <source>
        <strain evidence="1 2">Q31b</strain>
    </source>
</reference>
<keyword evidence="2" id="KW-1185">Reference proteome</keyword>
<dbReference type="AlphaFoldDB" id="A0A5C6DPI1"/>
<name>A0A5C6DPI1_9BACT</name>
<organism evidence="1 2">
    <name type="scientific">Novipirellula aureliae</name>
    <dbReference type="NCBI Taxonomy" id="2527966"/>
    <lineage>
        <taxon>Bacteria</taxon>
        <taxon>Pseudomonadati</taxon>
        <taxon>Planctomycetota</taxon>
        <taxon>Planctomycetia</taxon>
        <taxon>Pirellulales</taxon>
        <taxon>Pirellulaceae</taxon>
        <taxon>Novipirellula</taxon>
    </lineage>
</organism>
<sequence length="274" mass="31074">MSKSPTPVHGCFSQTRYRSVVAFEPILKRQKKGLHRRIDGLIHQSQVPKSRFFRHRRAKRECLRCIGNRTFKSKPRQNKPLYRDQARHASRPDPVILSTLLVSRAYLEWRGLKQFWGVKHPFVELVSAEQTSGGYKPHARKKFAPPPRIASGRFVGVGRAWNFAFMVAATCCSARTSRTEAEKPPHCETHSVFLQSTPCGLTSFGKGKGDEREKVTGGFFCRRIFCQAQPISSVCHSFVDGQRGASCTTDHVFRPLHLPIPHLQMVGHDLHTFA</sequence>
<dbReference type="EMBL" id="SJPY01000007">
    <property type="protein sequence ID" value="TWU37551.1"/>
    <property type="molecule type" value="Genomic_DNA"/>
</dbReference>
<accession>A0A5C6DPI1</accession>
<gene>
    <name evidence="1" type="ORF">Q31b_43390</name>
</gene>